<keyword evidence="2" id="KW-1185">Reference proteome</keyword>
<dbReference type="InterPro" id="IPR036188">
    <property type="entry name" value="FAD/NAD-bd_sf"/>
</dbReference>
<dbReference type="PANTHER" id="PTHR43422:SF3">
    <property type="entry name" value="THIAMINE THIAZOLE SYNTHASE"/>
    <property type="match status" value="1"/>
</dbReference>
<sequence length="329" mass="37456">MYRITNVPTEESHSAIVIGGSITGLIAARVLIDHFDRVIILERDLFTGKPEFRQGVPQSLHVHALLTKGQEILEQLFPGLSTELIENGALETDVVADWRYLFADGWAPNYDSGMTMITCSRNLLENAIRQRLRKYRNLEFLEAHQAVGLSLGNDNKSITGVKVKDRQNRELKLSARLVVDASGRNSQTPKWLESLGYQKPQETVINSFLGYASRWYQKAPEFTAPFQGVVLKAKPQNCQRGGVLYPVENQNWIVTLAGIGKDYPPTDEDGFLEFARSLRSSEIYETIKNARPKSPIYGYRRTENRLLHYEKLRRFPENFLVMGCISDIY</sequence>
<organism evidence="1 2">
    <name type="scientific">Hyella patelloides LEGE 07179</name>
    <dbReference type="NCBI Taxonomy" id="945734"/>
    <lineage>
        <taxon>Bacteria</taxon>
        <taxon>Bacillati</taxon>
        <taxon>Cyanobacteriota</taxon>
        <taxon>Cyanophyceae</taxon>
        <taxon>Pleurocapsales</taxon>
        <taxon>Hyellaceae</taxon>
        <taxon>Hyella</taxon>
    </lineage>
</organism>
<dbReference type="OrthoDB" id="9790035at2"/>
<dbReference type="RefSeq" id="WP_144870421.1">
    <property type="nucleotide sequence ID" value="NZ_LR213900.1"/>
</dbReference>
<dbReference type="AlphaFoldDB" id="A0A563VLX6"/>
<dbReference type="PANTHER" id="PTHR43422">
    <property type="entry name" value="THIAMINE THIAZOLE SYNTHASE"/>
    <property type="match status" value="1"/>
</dbReference>
<reference evidence="1 2" key="1">
    <citation type="submission" date="2019-01" db="EMBL/GenBank/DDBJ databases">
        <authorList>
            <person name="Brito A."/>
        </authorList>
    </citation>
    <scope>NUCLEOTIDE SEQUENCE [LARGE SCALE GENOMIC DNA]</scope>
    <source>
        <strain evidence="1">1</strain>
    </source>
</reference>
<protein>
    <submittedName>
        <fullName evidence="1">2-polyprenyl-6-methoxyphenol hydroxylase-like oxidoreductase</fullName>
    </submittedName>
</protein>
<evidence type="ECO:0000313" key="1">
    <source>
        <dbReference type="EMBL" id="VEP12421.1"/>
    </source>
</evidence>
<dbReference type="Gene3D" id="3.50.50.60">
    <property type="entry name" value="FAD/NAD(P)-binding domain"/>
    <property type="match status" value="1"/>
</dbReference>
<dbReference type="EMBL" id="CAACVJ010000056">
    <property type="protein sequence ID" value="VEP12421.1"/>
    <property type="molecule type" value="Genomic_DNA"/>
</dbReference>
<name>A0A563VLX6_9CYAN</name>
<evidence type="ECO:0000313" key="2">
    <source>
        <dbReference type="Proteomes" id="UP000320055"/>
    </source>
</evidence>
<dbReference type="SUPFAM" id="SSF51905">
    <property type="entry name" value="FAD/NAD(P)-binding domain"/>
    <property type="match status" value="1"/>
</dbReference>
<gene>
    <name evidence="1" type="ORF">H1P_1490004</name>
</gene>
<proteinExistence type="predicted"/>
<accession>A0A563VLX6</accession>
<dbReference type="Pfam" id="PF12831">
    <property type="entry name" value="FAD_oxidored"/>
    <property type="match status" value="1"/>
</dbReference>
<dbReference type="Proteomes" id="UP000320055">
    <property type="component" value="Unassembled WGS sequence"/>
</dbReference>